<evidence type="ECO:0000259" key="24">
    <source>
        <dbReference type="Pfam" id="PF02875"/>
    </source>
</evidence>
<evidence type="ECO:0000313" key="26">
    <source>
        <dbReference type="EMBL" id="HEC06449.1"/>
    </source>
</evidence>
<comment type="function">
    <text evidence="2">Functions in two distinct reactions of the de novo folate biosynthetic pathway. Catalyzes the addition of a glutamate residue to dihydropteroate (7,8-dihydropteroate or H2Pte) to form dihydrofolate (7,8-dihydrofolate monoglutamate or H2Pte-Glu). Also catalyzes successive additions of L-glutamate to tetrahydrofolate or 10-formyltetrahydrofolate or 5,10-methylenetetrahydrofolate, leading to folylpolyglutamate derivatives.</text>
</comment>
<evidence type="ECO:0000256" key="8">
    <source>
        <dbReference type="ARBA" id="ARBA00013025"/>
    </source>
</evidence>
<evidence type="ECO:0000256" key="18">
    <source>
        <dbReference type="ARBA" id="ARBA00032510"/>
    </source>
</evidence>
<dbReference type="Pfam" id="PF08245">
    <property type="entry name" value="Mur_ligase_M"/>
    <property type="match status" value="1"/>
</dbReference>
<evidence type="ECO:0000256" key="4">
    <source>
        <dbReference type="ARBA" id="ARBA00005150"/>
    </source>
</evidence>
<protein>
    <recommendedName>
        <fullName evidence="9">Dihydrofolate synthase/folylpolyglutamate synthase</fullName>
        <ecNumber evidence="7">6.3.2.12</ecNumber>
        <ecNumber evidence="8">6.3.2.17</ecNumber>
    </recommendedName>
    <alternativeName>
        <fullName evidence="18">Folylpoly-gamma-glutamate synthetase-dihydrofolate synthetase</fullName>
    </alternativeName>
    <alternativeName>
        <fullName evidence="16">Folylpolyglutamate synthetase</fullName>
    </alternativeName>
    <alternativeName>
        <fullName evidence="17">Tetrahydrofolylpolyglutamate synthase</fullName>
    </alternativeName>
</protein>
<feature type="domain" description="Mur ligase C-terminal" evidence="24">
    <location>
        <begin position="288"/>
        <end position="411"/>
    </location>
</feature>
<reference evidence="26" key="1">
    <citation type="journal article" date="2020" name="mSystems">
        <title>Genome- and Community-Level Interaction Insights into Carbon Utilization and Element Cycling Functions of Hydrothermarchaeota in Hydrothermal Sediment.</title>
        <authorList>
            <person name="Zhou Z."/>
            <person name="Liu Y."/>
            <person name="Xu W."/>
            <person name="Pan J."/>
            <person name="Luo Z.H."/>
            <person name="Li M."/>
        </authorList>
    </citation>
    <scope>NUCLEOTIDE SEQUENCE [LARGE SCALE GENOMIC DNA]</scope>
    <source>
        <strain evidence="26">HyVt-458</strain>
    </source>
</reference>
<evidence type="ECO:0000256" key="9">
    <source>
        <dbReference type="ARBA" id="ARBA00019357"/>
    </source>
</evidence>
<evidence type="ECO:0000256" key="2">
    <source>
        <dbReference type="ARBA" id="ARBA00002714"/>
    </source>
</evidence>
<evidence type="ECO:0000256" key="6">
    <source>
        <dbReference type="ARBA" id="ARBA00011245"/>
    </source>
</evidence>
<evidence type="ECO:0000256" key="13">
    <source>
        <dbReference type="ARBA" id="ARBA00022840"/>
    </source>
</evidence>
<dbReference type="AlphaFoldDB" id="A0A831RWU2"/>
<gene>
    <name evidence="26" type="primary">folC</name>
    <name evidence="26" type="ORF">ENJ12_06340</name>
</gene>
<dbReference type="EC" id="6.3.2.12" evidence="7"/>
<dbReference type="Pfam" id="PF02875">
    <property type="entry name" value="Mur_ligase_C"/>
    <property type="match status" value="1"/>
</dbReference>
<evidence type="ECO:0000256" key="11">
    <source>
        <dbReference type="ARBA" id="ARBA00022723"/>
    </source>
</evidence>
<dbReference type="UniPathway" id="UPA00077">
    <property type="reaction ID" value="UER00157"/>
</dbReference>
<dbReference type="GO" id="GO:0005524">
    <property type="term" value="F:ATP binding"/>
    <property type="evidence" value="ECO:0007669"/>
    <property type="project" value="UniProtKB-KW"/>
</dbReference>
<dbReference type="GO" id="GO:0005737">
    <property type="term" value="C:cytoplasm"/>
    <property type="evidence" value="ECO:0007669"/>
    <property type="project" value="TreeGrafter"/>
</dbReference>
<keyword evidence="15" id="KW-0289">Folate biosynthesis</keyword>
<dbReference type="GO" id="GO:0046872">
    <property type="term" value="F:metal ion binding"/>
    <property type="evidence" value="ECO:0007669"/>
    <property type="project" value="UniProtKB-KW"/>
</dbReference>
<dbReference type="PANTHER" id="PTHR11136:SF0">
    <property type="entry name" value="DIHYDROFOLATE SYNTHETASE-RELATED"/>
    <property type="match status" value="1"/>
</dbReference>
<name>A0A831RWU2_9GAMM</name>
<dbReference type="GO" id="GO:0004326">
    <property type="term" value="F:tetrahydrofolylpolyglutamate synthase activity"/>
    <property type="evidence" value="ECO:0007669"/>
    <property type="project" value="UniProtKB-EC"/>
</dbReference>
<dbReference type="GO" id="GO:0046656">
    <property type="term" value="P:folic acid biosynthetic process"/>
    <property type="evidence" value="ECO:0007669"/>
    <property type="project" value="UniProtKB-KW"/>
</dbReference>
<evidence type="ECO:0000259" key="25">
    <source>
        <dbReference type="Pfam" id="PF08245"/>
    </source>
</evidence>
<dbReference type="InterPro" id="IPR036565">
    <property type="entry name" value="Mur-like_cat_sf"/>
</dbReference>
<evidence type="ECO:0000256" key="15">
    <source>
        <dbReference type="ARBA" id="ARBA00022909"/>
    </source>
</evidence>
<comment type="similarity">
    <text evidence="5 23">Belongs to the folylpolyglutamate synthase family.</text>
</comment>
<evidence type="ECO:0000256" key="23">
    <source>
        <dbReference type="PIRNR" id="PIRNR001563"/>
    </source>
</evidence>
<dbReference type="InterPro" id="IPR004101">
    <property type="entry name" value="Mur_ligase_C"/>
</dbReference>
<dbReference type="InterPro" id="IPR036615">
    <property type="entry name" value="Mur_ligase_C_dom_sf"/>
</dbReference>
<evidence type="ECO:0000256" key="19">
    <source>
        <dbReference type="ARBA" id="ARBA00047493"/>
    </source>
</evidence>
<dbReference type="GO" id="GO:0008841">
    <property type="term" value="F:dihydrofolate synthase activity"/>
    <property type="evidence" value="ECO:0007669"/>
    <property type="project" value="UniProtKB-EC"/>
</dbReference>
<evidence type="ECO:0000256" key="14">
    <source>
        <dbReference type="ARBA" id="ARBA00022842"/>
    </source>
</evidence>
<accession>A0A831RWU2</accession>
<evidence type="ECO:0000256" key="22">
    <source>
        <dbReference type="ARBA" id="ARBA00049161"/>
    </source>
</evidence>
<comment type="catalytic activity">
    <reaction evidence="20">
        <text>10-formyltetrahydrofolyl-(gamma-L-Glu)(n) + L-glutamate + ATP = 10-formyltetrahydrofolyl-(gamma-L-Glu)(n+1) + ADP + phosphate + H(+)</text>
        <dbReference type="Rhea" id="RHEA:51904"/>
        <dbReference type="Rhea" id="RHEA-COMP:13088"/>
        <dbReference type="Rhea" id="RHEA-COMP:14300"/>
        <dbReference type="ChEBI" id="CHEBI:15378"/>
        <dbReference type="ChEBI" id="CHEBI:29985"/>
        <dbReference type="ChEBI" id="CHEBI:30616"/>
        <dbReference type="ChEBI" id="CHEBI:43474"/>
        <dbReference type="ChEBI" id="CHEBI:134413"/>
        <dbReference type="ChEBI" id="CHEBI:456216"/>
        <dbReference type="EC" id="6.3.2.17"/>
    </reaction>
</comment>
<evidence type="ECO:0000256" key="16">
    <source>
        <dbReference type="ARBA" id="ARBA00030048"/>
    </source>
</evidence>
<keyword evidence="11" id="KW-0479">Metal-binding</keyword>
<evidence type="ECO:0000256" key="17">
    <source>
        <dbReference type="ARBA" id="ARBA00030592"/>
    </source>
</evidence>
<dbReference type="NCBIfam" id="TIGR01499">
    <property type="entry name" value="folC"/>
    <property type="match status" value="1"/>
</dbReference>
<evidence type="ECO:0000256" key="21">
    <source>
        <dbReference type="ARBA" id="ARBA00049035"/>
    </source>
</evidence>
<dbReference type="EMBL" id="DRLF01000223">
    <property type="protein sequence ID" value="HEC06449.1"/>
    <property type="molecule type" value="Genomic_DNA"/>
</dbReference>
<dbReference type="GO" id="GO:0046654">
    <property type="term" value="P:tetrahydrofolate biosynthetic process"/>
    <property type="evidence" value="ECO:0007669"/>
    <property type="project" value="UniProtKB-UniPathway"/>
</dbReference>
<evidence type="ECO:0000256" key="20">
    <source>
        <dbReference type="ARBA" id="ARBA00047808"/>
    </source>
</evidence>
<dbReference type="InterPro" id="IPR013221">
    <property type="entry name" value="Mur_ligase_cen"/>
</dbReference>
<comment type="catalytic activity">
    <reaction evidence="19">
        <text>(6S)-5,6,7,8-tetrahydrofolyl-(gamma-L-Glu)(n) + L-glutamate + ATP = (6S)-5,6,7,8-tetrahydrofolyl-(gamma-L-Glu)(n+1) + ADP + phosphate + H(+)</text>
        <dbReference type="Rhea" id="RHEA:10580"/>
        <dbReference type="Rhea" id="RHEA-COMP:14738"/>
        <dbReference type="Rhea" id="RHEA-COMP:14740"/>
        <dbReference type="ChEBI" id="CHEBI:15378"/>
        <dbReference type="ChEBI" id="CHEBI:29985"/>
        <dbReference type="ChEBI" id="CHEBI:30616"/>
        <dbReference type="ChEBI" id="CHEBI:43474"/>
        <dbReference type="ChEBI" id="CHEBI:141005"/>
        <dbReference type="ChEBI" id="CHEBI:456216"/>
        <dbReference type="EC" id="6.3.2.17"/>
    </reaction>
</comment>
<evidence type="ECO:0000256" key="7">
    <source>
        <dbReference type="ARBA" id="ARBA00013023"/>
    </source>
</evidence>
<keyword evidence="12 23" id="KW-0547">Nucleotide-binding</keyword>
<dbReference type="SUPFAM" id="SSF53623">
    <property type="entry name" value="MurD-like peptide ligases, catalytic domain"/>
    <property type="match status" value="1"/>
</dbReference>
<comment type="catalytic activity">
    <reaction evidence="21">
        <text>(6R)-5,10-methylenetetrahydrofolyl-(gamma-L-Glu)(n) + L-glutamate + ATP = (6R)-5,10-methylenetetrahydrofolyl-(gamma-L-Glu)(n+1) + ADP + phosphate + H(+)</text>
        <dbReference type="Rhea" id="RHEA:51912"/>
        <dbReference type="Rhea" id="RHEA-COMP:13257"/>
        <dbReference type="Rhea" id="RHEA-COMP:13258"/>
        <dbReference type="ChEBI" id="CHEBI:15378"/>
        <dbReference type="ChEBI" id="CHEBI:29985"/>
        <dbReference type="ChEBI" id="CHEBI:30616"/>
        <dbReference type="ChEBI" id="CHEBI:43474"/>
        <dbReference type="ChEBI" id="CHEBI:136572"/>
        <dbReference type="ChEBI" id="CHEBI:456216"/>
        <dbReference type="EC" id="6.3.2.17"/>
    </reaction>
</comment>
<comment type="caution">
    <text evidence="26">The sequence shown here is derived from an EMBL/GenBank/DDBJ whole genome shotgun (WGS) entry which is preliminary data.</text>
</comment>
<evidence type="ECO:0000256" key="5">
    <source>
        <dbReference type="ARBA" id="ARBA00008276"/>
    </source>
</evidence>
<comment type="catalytic activity">
    <reaction evidence="22">
        <text>7,8-dihydropteroate + L-glutamate + ATP = 7,8-dihydrofolate + ADP + phosphate + H(+)</text>
        <dbReference type="Rhea" id="RHEA:23584"/>
        <dbReference type="ChEBI" id="CHEBI:15378"/>
        <dbReference type="ChEBI" id="CHEBI:17839"/>
        <dbReference type="ChEBI" id="CHEBI:29985"/>
        <dbReference type="ChEBI" id="CHEBI:30616"/>
        <dbReference type="ChEBI" id="CHEBI:43474"/>
        <dbReference type="ChEBI" id="CHEBI:57451"/>
        <dbReference type="ChEBI" id="CHEBI:456216"/>
        <dbReference type="EC" id="6.3.2.12"/>
    </reaction>
</comment>
<feature type="domain" description="Mur ligase central" evidence="25">
    <location>
        <begin position="48"/>
        <end position="189"/>
    </location>
</feature>
<dbReference type="PANTHER" id="PTHR11136">
    <property type="entry name" value="FOLYLPOLYGLUTAMATE SYNTHASE-RELATED"/>
    <property type="match status" value="1"/>
</dbReference>
<dbReference type="Gene3D" id="3.40.1190.10">
    <property type="entry name" value="Mur-like, catalytic domain"/>
    <property type="match status" value="1"/>
</dbReference>
<comment type="cofactor">
    <cofactor evidence="1">
        <name>Mg(2+)</name>
        <dbReference type="ChEBI" id="CHEBI:18420"/>
    </cofactor>
</comment>
<sequence>MRFATLEGWLTWQESLNPKTIDLGLERTRQVWQRLVPPDLSSSTVISIAGTNGKGSTVALFEAIFKQAGYRTGSYTSPHLLRYNERIRLDGKPVEDQLIIDAFQVIDEARKDIPLTYFEFGTLAALLVFAREKPDAVLLEVGLGGRLDAVNIIDADLSVITSIGLDHQEWLGNDRETIGREKAGIFRTGRPAVFSGSDMPASIADQAIKLQTPLYINGREFHCEAGVETWNWYGPSRMLNALPYPHLPGQHQLDNASGVIMALELLAGKTPLDDRAVVQGLAAARLTGRQQTVEHQGVQWVLDVAHNPHAVSALARQLEKNPVAGRTLAVLGMLDDKDVTTVLTLMQPHIDRWQFATIENARGMPAEKLAGMAQSLLPVPPFDTHDTLDRALKTVAEEAGVGDRVVVFGSFFTVAAALAYLDSPA</sequence>
<proteinExistence type="inferred from homology"/>
<dbReference type="NCBIfam" id="NF008101">
    <property type="entry name" value="PRK10846.1"/>
    <property type="match status" value="1"/>
</dbReference>
<evidence type="ECO:0000256" key="12">
    <source>
        <dbReference type="ARBA" id="ARBA00022741"/>
    </source>
</evidence>
<dbReference type="InterPro" id="IPR001645">
    <property type="entry name" value="Folylpolyglutamate_synth"/>
</dbReference>
<keyword evidence="13 23" id="KW-0067">ATP-binding</keyword>
<dbReference type="PIRSF" id="PIRSF001563">
    <property type="entry name" value="Folylpolyglu_synth"/>
    <property type="match status" value="1"/>
</dbReference>
<dbReference type="FunFam" id="3.40.1190.10:FF:000004">
    <property type="entry name" value="Dihydrofolate synthase/folylpolyglutamate synthase"/>
    <property type="match status" value="1"/>
</dbReference>
<organism evidence="26">
    <name type="scientific">Thiolapillus brandeum</name>
    <dbReference type="NCBI Taxonomy" id="1076588"/>
    <lineage>
        <taxon>Bacteria</taxon>
        <taxon>Pseudomonadati</taxon>
        <taxon>Pseudomonadota</taxon>
        <taxon>Gammaproteobacteria</taxon>
        <taxon>Chromatiales</taxon>
        <taxon>Sedimenticolaceae</taxon>
        <taxon>Thiolapillus</taxon>
    </lineage>
</organism>
<keyword evidence="10 23" id="KW-0436">Ligase</keyword>
<comment type="pathway">
    <text evidence="4">Cofactor biosynthesis; tetrahydrofolylpolyglutamate biosynthesis.</text>
</comment>
<evidence type="ECO:0000256" key="3">
    <source>
        <dbReference type="ARBA" id="ARBA00004799"/>
    </source>
</evidence>
<evidence type="ECO:0000256" key="1">
    <source>
        <dbReference type="ARBA" id="ARBA00001946"/>
    </source>
</evidence>
<dbReference type="Proteomes" id="UP000886339">
    <property type="component" value="Unassembled WGS sequence"/>
</dbReference>
<comment type="pathway">
    <text evidence="3">Cofactor biosynthesis; tetrahydrofolate biosynthesis; 7,8-dihydrofolate from 2-amino-4-hydroxy-6-hydroxymethyl-7,8-dihydropteridine diphosphate and 4-aminobenzoate: step 2/2.</text>
</comment>
<dbReference type="EC" id="6.3.2.17" evidence="8"/>
<keyword evidence="14" id="KW-0460">Magnesium</keyword>
<evidence type="ECO:0000256" key="10">
    <source>
        <dbReference type="ARBA" id="ARBA00022598"/>
    </source>
</evidence>
<dbReference type="Gene3D" id="3.90.190.20">
    <property type="entry name" value="Mur ligase, C-terminal domain"/>
    <property type="match status" value="1"/>
</dbReference>
<comment type="subunit">
    <text evidence="6">Monomer.</text>
</comment>
<dbReference type="SUPFAM" id="SSF53244">
    <property type="entry name" value="MurD-like peptide ligases, peptide-binding domain"/>
    <property type="match status" value="1"/>
</dbReference>